<organism evidence="1 2">
    <name type="scientific">Zophobas morio</name>
    <dbReference type="NCBI Taxonomy" id="2755281"/>
    <lineage>
        <taxon>Eukaryota</taxon>
        <taxon>Metazoa</taxon>
        <taxon>Ecdysozoa</taxon>
        <taxon>Arthropoda</taxon>
        <taxon>Hexapoda</taxon>
        <taxon>Insecta</taxon>
        <taxon>Pterygota</taxon>
        <taxon>Neoptera</taxon>
        <taxon>Endopterygota</taxon>
        <taxon>Coleoptera</taxon>
        <taxon>Polyphaga</taxon>
        <taxon>Cucujiformia</taxon>
        <taxon>Tenebrionidae</taxon>
        <taxon>Zophobas</taxon>
    </lineage>
</organism>
<comment type="caution">
    <text evidence="1">The sequence shown here is derived from an EMBL/GenBank/DDBJ whole genome shotgun (WGS) entry which is preliminary data.</text>
</comment>
<protein>
    <submittedName>
        <fullName evidence="1">Uncharacterized protein</fullName>
    </submittedName>
</protein>
<name>A0AA38M852_9CUCU</name>
<proteinExistence type="predicted"/>
<reference evidence="1" key="1">
    <citation type="journal article" date="2023" name="G3 (Bethesda)">
        <title>Whole genome assemblies of Zophobas morio and Tenebrio molitor.</title>
        <authorList>
            <person name="Kaur S."/>
            <person name="Stinson S.A."/>
            <person name="diCenzo G.C."/>
        </authorList>
    </citation>
    <scope>NUCLEOTIDE SEQUENCE</scope>
    <source>
        <strain evidence="1">QUZm001</strain>
    </source>
</reference>
<evidence type="ECO:0000313" key="2">
    <source>
        <dbReference type="Proteomes" id="UP001168821"/>
    </source>
</evidence>
<accession>A0AA38M852</accession>
<gene>
    <name evidence="1" type="ORF">Zmor_023638</name>
</gene>
<dbReference type="Proteomes" id="UP001168821">
    <property type="component" value="Unassembled WGS sequence"/>
</dbReference>
<sequence length="119" mass="13631">MKTREDLPPCVIPLWIEAGERHARWIGSRAANFEGKPDFARGPHPAEHKRKWMPLEPKETRRGTWIFTDASRGSEDVGVGIVKIENGNEVSRIGRRLPDDYPVDIAELWALRPAVFFQE</sequence>
<dbReference type="AlphaFoldDB" id="A0AA38M852"/>
<keyword evidence="2" id="KW-1185">Reference proteome</keyword>
<evidence type="ECO:0000313" key="1">
    <source>
        <dbReference type="EMBL" id="KAJ3646027.1"/>
    </source>
</evidence>
<dbReference type="EMBL" id="JALNTZ010000007">
    <property type="protein sequence ID" value="KAJ3646027.1"/>
    <property type="molecule type" value="Genomic_DNA"/>
</dbReference>